<protein>
    <submittedName>
        <fullName evidence="2">Uncharacterized protein</fullName>
    </submittedName>
</protein>
<dbReference type="RefSeq" id="XP_012178678.1">
    <property type="nucleotide sequence ID" value="XM_012323288.1"/>
</dbReference>
<gene>
    <name evidence="2" type="ORF">FIBRA_01413</name>
</gene>
<feature type="region of interest" description="Disordered" evidence="1">
    <location>
        <begin position="72"/>
        <end position="102"/>
    </location>
</feature>
<keyword evidence="3" id="KW-1185">Reference proteome</keyword>
<accession>J4GK55</accession>
<dbReference type="AlphaFoldDB" id="J4GK55"/>
<organism evidence="2 3">
    <name type="scientific">Fibroporia radiculosa</name>
    <dbReference type="NCBI Taxonomy" id="599839"/>
    <lineage>
        <taxon>Eukaryota</taxon>
        <taxon>Fungi</taxon>
        <taxon>Dikarya</taxon>
        <taxon>Basidiomycota</taxon>
        <taxon>Agaricomycotina</taxon>
        <taxon>Agaricomycetes</taxon>
        <taxon>Polyporales</taxon>
        <taxon>Fibroporiaceae</taxon>
        <taxon>Fibroporia</taxon>
    </lineage>
</organism>
<dbReference type="InParanoid" id="J4GK55"/>
<reference evidence="2 3" key="1">
    <citation type="journal article" date="2012" name="Appl. Environ. Microbiol.">
        <title>Short-read sequencing for genomic analysis of the brown rot fungus Fibroporia radiculosa.</title>
        <authorList>
            <person name="Tang J.D."/>
            <person name="Perkins A.D."/>
            <person name="Sonstegard T.S."/>
            <person name="Schroeder S.G."/>
            <person name="Burgess S.C."/>
            <person name="Diehl S.V."/>
        </authorList>
    </citation>
    <scope>NUCLEOTIDE SEQUENCE [LARGE SCALE GENOMIC DNA]</scope>
    <source>
        <strain evidence="2 3">TFFH 294</strain>
    </source>
</reference>
<dbReference type="EMBL" id="HE796931">
    <property type="protein sequence ID" value="CCL99395.1"/>
    <property type="molecule type" value="Genomic_DNA"/>
</dbReference>
<sequence>MGRLSLLFGGRREIRAQLLDGVALPAGLWIRALAGGFADVKTLYVRLRELDERISGVSETTEALTWTASREALEDGREAQSDTQLDKGGNDKSTWTDRGRSAPCEPYLRVKTKLAMVHLVSCLQQEHELWPPWRRDTRAADD</sequence>
<feature type="compositionally biased region" description="Basic and acidic residues" evidence="1">
    <location>
        <begin position="72"/>
        <end position="100"/>
    </location>
</feature>
<evidence type="ECO:0000256" key="1">
    <source>
        <dbReference type="SAM" id="MobiDB-lite"/>
    </source>
</evidence>
<dbReference type="GeneID" id="24094306"/>
<dbReference type="Proteomes" id="UP000006352">
    <property type="component" value="Unassembled WGS sequence"/>
</dbReference>
<name>J4GK55_9APHY</name>
<evidence type="ECO:0000313" key="3">
    <source>
        <dbReference type="Proteomes" id="UP000006352"/>
    </source>
</evidence>
<dbReference type="HOGENOM" id="CLU_1815809_0_0_1"/>
<evidence type="ECO:0000313" key="2">
    <source>
        <dbReference type="EMBL" id="CCL99395.1"/>
    </source>
</evidence>
<proteinExistence type="predicted"/>